<reference evidence="4 5" key="1">
    <citation type="submission" date="2018-05" db="EMBL/GenBank/DDBJ databases">
        <title>Genome sequencing of Flavobacterium sp. HYN0049.</title>
        <authorList>
            <person name="Yi H."/>
            <person name="Baek C."/>
        </authorList>
    </citation>
    <scope>NUCLEOTIDE SEQUENCE [LARGE SCALE GENOMIC DNA]</scope>
    <source>
        <strain evidence="4 5">HYN0049</strain>
    </source>
</reference>
<dbReference type="Gene3D" id="2.60.40.10">
    <property type="entry name" value="Immunoglobulins"/>
    <property type="match status" value="1"/>
</dbReference>
<feature type="domain" description="DUF11" evidence="3">
    <location>
        <begin position="3298"/>
        <end position="3405"/>
    </location>
</feature>
<dbReference type="OrthoDB" id="9805017at2"/>
<feature type="domain" description="DUF11" evidence="3">
    <location>
        <begin position="2819"/>
        <end position="2927"/>
    </location>
</feature>
<feature type="compositionally biased region" description="Polar residues" evidence="1">
    <location>
        <begin position="2672"/>
        <end position="2681"/>
    </location>
</feature>
<feature type="compositionally biased region" description="Polar residues" evidence="1">
    <location>
        <begin position="3390"/>
        <end position="3405"/>
    </location>
</feature>
<feature type="domain" description="DUF11" evidence="3">
    <location>
        <begin position="3058"/>
        <end position="3165"/>
    </location>
</feature>
<feature type="compositionally biased region" description="Polar residues" evidence="1">
    <location>
        <begin position="1951"/>
        <end position="1961"/>
    </location>
</feature>
<dbReference type="InterPro" id="IPR047589">
    <property type="entry name" value="DUF11_rpt"/>
</dbReference>
<evidence type="ECO:0000256" key="2">
    <source>
        <dbReference type="SAM" id="SignalP"/>
    </source>
</evidence>
<dbReference type="NCBIfam" id="NF012211">
    <property type="entry name" value="tand_rpt_95"/>
    <property type="match status" value="16"/>
</dbReference>
<feature type="domain" description="DUF11" evidence="3">
    <location>
        <begin position="1499"/>
        <end position="1608"/>
    </location>
</feature>
<feature type="domain" description="DUF11" evidence="3">
    <location>
        <begin position="1376"/>
        <end position="1488"/>
    </location>
</feature>
<feature type="domain" description="DUF11" evidence="3">
    <location>
        <begin position="2698"/>
        <end position="2808"/>
    </location>
</feature>
<feature type="region of interest" description="Disordered" evidence="1">
    <location>
        <begin position="1831"/>
        <end position="1856"/>
    </location>
</feature>
<evidence type="ECO:0000313" key="5">
    <source>
        <dbReference type="Proteomes" id="UP000244937"/>
    </source>
</evidence>
<feature type="compositionally biased region" description="Polar residues" evidence="1">
    <location>
        <begin position="2072"/>
        <end position="2081"/>
    </location>
</feature>
<dbReference type="InterPro" id="IPR051172">
    <property type="entry name" value="Chlamydia_OmcB"/>
</dbReference>
<dbReference type="Gene3D" id="2.60.40.1200">
    <property type="match status" value="1"/>
</dbReference>
<feature type="region of interest" description="Disordered" evidence="1">
    <location>
        <begin position="1951"/>
        <end position="1976"/>
    </location>
</feature>
<dbReference type="Gene3D" id="2.60.40.3440">
    <property type="match status" value="15"/>
</dbReference>
<feature type="region of interest" description="Disordered" evidence="1">
    <location>
        <begin position="3030"/>
        <end position="3055"/>
    </location>
</feature>
<feature type="compositionally biased region" description="Polar residues" evidence="1">
    <location>
        <begin position="2431"/>
        <end position="2441"/>
    </location>
</feature>
<feature type="domain" description="DUF11" evidence="3">
    <location>
        <begin position="1858"/>
        <end position="1968"/>
    </location>
</feature>
<feature type="region of interest" description="Disordered" evidence="1">
    <location>
        <begin position="1593"/>
        <end position="1614"/>
    </location>
</feature>
<feature type="compositionally biased region" description="Polar residues" evidence="1">
    <location>
        <begin position="2192"/>
        <end position="2201"/>
    </location>
</feature>
<dbReference type="InterPro" id="IPR001434">
    <property type="entry name" value="OmcB-like_DUF11"/>
</dbReference>
<feature type="region of interest" description="Disordered" evidence="1">
    <location>
        <begin position="2072"/>
        <end position="2096"/>
    </location>
</feature>
<feature type="region of interest" description="Disordered" evidence="1">
    <location>
        <begin position="2672"/>
        <end position="2696"/>
    </location>
</feature>
<feature type="region of interest" description="Disordered" evidence="1">
    <location>
        <begin position="3270"/>
        <end position="3294"/>
    </location>
</feature>
<feature type="domain" description="DUF11" evidence="3">
    <location>
        <begin position="3178"/>
        <end position="3285"/>
    </location>
</feature>
<keyword evidence="2" id="KW-0732">Signal</keyword>
<evidence type="ECO:0000259" key="3">
    <source>
        <dbReference type="Pfam" id="PF01345"/>
    </source>
</evidence>
<feature type="compositionally biased region" description="Polar residues" evidence="1">
    <location>
        <begin position="3150"/>
        <end position="3164"/>
    </location>
</feature>
<dbReference type="Gene3D" id="2.60.40.1170">
    <property type="entry name" value="Mu homology domain, subdomain B"/>
    <property type="match status" value="15"/>
</dbReference>
<feature type="compositionally biased region" description="Polar residues" evidence="1">
    <location>
        <begin position="2551"/>
        <end position="2561"/>
    </location>
</feature>
<feature type="domain" description="DUF11" evidence="3">
    <location>
        <begin position="1978"/>
        <end position="2088"/>
    </location>
</feature>
<dbReference type="NCBIfam" id="TIGR01451">
    <property type="entry name" value="B_ant_repeat"/>
    <property type="match status" value="17"/>
</dbReference>
<feature type="compositionally biased region" description="Polar residues" evidence="1">
    <location>
        <begin position="3270"/>
        <end position="3293"/>
    </location>
</feature>
<dbReference type="EMBL" id="CP029187">
    <property type="protein sequence ID" value="AWI24430.1"/>
    <property type="molecule type" value="Genomic_DNA"/>
</dbReference>
<evidence type="ECO:0000313" key="4">
    <source>
        <dbReference type="EMBL" id="AWI24430.1"/>
    </source>
</evidence>
<feature type="domain" description="DUF11" evidence="3">
    <location>
        <begin position="2938"/>
        <end position="3045"/>
    </location>
</feature>
<dbReference type="Gene3D" id="2.60.40.3080">
    <property type="match status" value="1"/>
</dbReference>
<accession>A0A2S1SDG1</accession>
<dbReference type="InterPro" id="IPR013783">
    <property type="entry name" value="Ig-like_fold"/>
</dbReference>
<feature type="compositionally biased region" description="Low complexity" evidence="1">
    <location>
        <begin position="2796"/>
        <end position="2809"/>
    </location>
</feature>
<dbReference type="Proteomes" id="UP000244937">
    <property type="component" value="Chromosome"/>
</dbReference>
<feature type="compositionally biased region" description="Low complexity" evidence="1">
    <location>
        <begin position="3406"/>
        <end position="3416"/>
    </location>
</feature>
<feature type="domain" description="DUF11" evidence="3">
    <location>
        <begin position="1739"/>
        <end position="1848"/>
    </location>
</feature>
<dbReference type="RefSeq" id="WP_108902239.1">
    <property type="nucleotide sequence ID" value="NZ_CP029187.1"/>
</dbReference>
<dbReference type="PANTHER" id="PTHR34819:SF3">
    <property type="entry name" value="CELL SURFACE PROTEIN"/>
    <property type="match status" value="1"/>
</dbReference>
<feature type="region of interest" description="Disordered" evidence="1">
    <location>
        <begin position="3150"/>
        <end position="3175"/>
    </location>
</feature>
<dbReference type="Pfam" id="PF01345">
    <property type="entry name" value="DUF11"/>
    <property type="match status" value="17"/>
</dbReference>
<feature type="compositionally biased region" description="Polar residues" evidence="1">
    <location>
        <begin position="3030"/>
        <end position="3044"/>
    </location>
</feature>
<feature type="chain" id="PRO_5015478192" description="DUF11 domain-containing protein" evidence="2">
    <location>
        <begin position="29"/>
        <end position="4846"/>
    </location>
</feature>
<feature type="domain" description="DUF11" evidence="3">
    <location>
        <begin position="2218"/>
        <end position="2328"/>
    </location>
</feature>
<feature type="region of interest" description="Disordered" evidence="1">
    <location>
        <begin position="2431"/>
        <end position="2456"/>
    </location>
</feature>
<organism evidence="4 5">
    <name type="scientific">Flavobacterium pallidum</name>
    <dbReference type="NCBI Taxonomy" id="2172098"/>
    <lineage>
        <taxon>Bacteria</taxon>
        <taxon>Pseudomonadati</taxon>
        <taxon>Bacteroidota</taxon>
        <taxon>Flavobacteriia</taxon>
        <taxon>Flavobacteriales</taxon>
        <taxon>Flavobacteriaceae</taxon>
        <taxon>Flavobacterium</taxon>
    </lineage>
</organism>
<dbReference type="KEGG" id="fpal:HYN49_00170"/>
<feature type="region of interest" description="Disordered" evidence="1">
    <location>
        <begin position="2910"/>
        <end position="2946"/>
    </location>
</feature>
<evidence type="ECO:0000256" key="1">
    <source>
        <dbReference type="SAM" id="MobiDB-lite"/>
    </source>
</evidence>
<feature type="domain" description="DUF11" evidence="3">
    <location>
        <begin position="2458"/>
        <end position="2568"/>
    </location>
</feature>
<feature type="signal peptide" evidence="2">
    <location>
        <begin position="1"/>
        <end position="28"/>
    </location>
</feature>
<feature type="compositionally biased region" description="Polar residues" evidence="1">
    <location>
        <begin position="2312"/>
        <end position="2321"/>
    </location>
</feature>
<dbReference type="PANTHER" id="PTHR34819">
    <property type="entry name" value="LARGE CYSTEINE-RICH PERIPLASMIC PROTEIN OMCB"/>
    <property type="match status" value="1"/>
</dbReference>
<feature type="domain" description="DUF11" evidence="3">
    <location>
        <begin position="2578"/>
        <end position="2688"/>
    </location>
</feature>
<keyword evidence="5" id="KW-1185">Reference proteome</keyword>
<feature type="compositionally biased region" description="Polar residues" evidence="1">
    <location>
        <begin position="1831"/>
        <end position="1841"/>
    </location>
</feature>
<proteinExistence type="predicted"/>
<feature type="region of interest" description="Disordered" evidence="1">
    <location>
        <begin position="2551"/>
        <end position="2576"/>
    </location>
</feature>
<feature type="region of interest" description="Disordered" evidence="1">
    <location>
        <begin position="2192"/>
        <end position="2216"/>
    </location>
</feature>
<gene>
    <name evidence="4" type="ORF">HYN49_00170</name>
</gene>
<protein>
    <recommendedName>
        <fullName evidence="3">DUF11 domain-containing protein</fullName>
    </recommendedName>
</protein>
<sequence>MKRALQFKSVIFSLATTAFLLLGGTAKAQVVAGDDTVTTSQGKPISFNVLTNDTGNINPASIVILVQPAAGTLQVGANGNITYLPNGNYVGADQFTYRVCDNTVPTPLCDTADVNITVNPTYQDPCLEANRAKTFYMPFPEANLWDAFRRASNDAGDDTLVNGVRNITSIKSPYPNVIITYDQWEDGYEADITNPVQSTTLVWGDGNTANGVAPGYPTDILPSGASIVLDDFFAYGIANRGNTPPVTDIHYDGKDKIYSTNDIAVSKVTGDNAQFALQLAKSDVYDTTRFGNLFVIGFGEDQAAISNAFRYTAMFVRASQNGTIVNLDYDGNGTVDATQNLNEGEVWFYDGTGGNSAGDTNAVKLANVNQANDIKEGAIVTSNFPVGVDVLFGGLDNYGTRNINIFQSLFYGSEYYTPVSETRNDGPPRTAPAIVHLYNSLGTAITVNYNSINTPVTPIVVPAGGSAIVSCTDIGSAYHFISQGGEAYTAIQIMDDDTAGSNYDWAISLIAAERLTNFTSIAWAPGSLNNAAGTNYNPIWATAVAATTIYAKYDGNLGSGVTLSPCGIPYDVSLSVTALQQWRLFNPSGNQGGMALFTCDGTHIAAVYGEDASVASTGTPALDVGTVMQPKCLTNLIIANDDQEVTEPNTPIIVGVLSNDAGFLCTPNPSSVVILTQPTNGTVQVNANGTITYTPNNGYIGIDTFRYQVCSKEYTNTCDDALVTIKITTCNARASEDLIEGKVFVEQLPDDTAYNVGEKLIDGIPVNLYYDANCNGVINAGDNLIQTTTSDLSGNYSFSVVPGFYARDDFEPAAANGNDGTINWTSNWVESGAGTNDITASPTSIGPDPTAGFSNVLILNGANKTATRTVTFTGATQATLSFRYRRSQLEATESYTVAVNGTTLQTINRLVTTDPAYTSVTINIPPANFNANGVNSIAFTSTNLNDNTDFLYVDDVQVTYSVNTTCYIVRQDVSGTGGRFTNSNLNSYAVTATGLGNCYKNNFLGVIAHLTAVNDSYNIVTDVPQTLNVLANDTPGMPNTSSVTIVSNPANGAVTVNPNGTITYTPNSGYSGPDSFQYNVCSADDPTVCSTATVTLAVACASIPNQNVVAGLIYNDTNKNGVRNVGETGIQSVSVNLYNDPNNNGVVDGGETINQTVATSNTGAYQFNITPPTTNGTFLDNFNTVGSATGSNGSTAWAGNWTEVGEADGFAAGDIQVVAAGLRIRNVNKGASRTANMTGFEAATLTFAYTTASLEVGDAIVVSAATSAGGPFTTLVTYNSASASPSTGSFDITPYISATTTIRFQCTSGDNTDTVTFDNVQIAYTDYTAANYNVRLATPLPATYAQTSTPIVYPVSFTGAGAAACSKTYGLAVSTDLAVTKSVNNPTPNVGSNVTFTITATNNGPGAATGVVVNDLLPSGYSLVSASPAIGSYNTGTGVWTIGNMTSGQSRVLTITGTVLATGSYSNTATITGNELDQTAGNNSANSTPVPVPQSNRGVTKIVDNGTPNVGSNVTFTITASNAGPSASTGVNVNDLLPTGYSYVSHVASTGTYTPGTGVWAIGNLAMGATPTLTITATVLGTGNYGNIATITGNENDPTPGNNSSTSTPVPVPQANRGVNKVVNNPTPNVGSNVTFTITASNAGLSASTNTIVNDLLPTGYSYVSHVASTGTYTQGTGVWNIGNLAVGATPTLTITATVLATGNYGNIATITGTENDPTPGNNSSTSTPVPVPQSNRGVTKIVNNGTPNVGSNVTFTITASNAGPSASTGVNVNDLLPTGYSYVSHVASTGTYTQGTGVWNIGNLAVGATPTLTITATVLATGNYGNIATITGNENDPTPGNNSSTSTPVPVPQSDRGVTKIVNNGTPNVGSNVTFTITASNAGPSASTGVNVNDLLPTGYSYVSHVASTGTYTQGTGVWNIGNLAVGATPTLTITATVLATGNYGNIATITGNENDPTPGNNSSTSTPVPVPQSDRGVTKIVNNGTPNVGSNVTFTITASNAGPSASTGVNVNDLLPTGYSYVSHVASTGTYTQGTGVWNIGNLAVGATPTLTITATVLATGNYGNIATITGTENDPTPGNNSSTSTPVPVPQSDRGVTKIVNNGTPNVGSNVTFTITASNAGPSASTGVNVNDLLPTGYSYVSHVASTGTYTQGTGVWNIGNLAVGATPTLTITATVLATGNYGNIATITGTENDPTPGNNSSTSTPVPVPQSDRGVTKIVNNGTPNVGSNVTFTITASNAGPSASTGVNVNDLLPTGYSYVSHVASTGTYTQGTGVWNIGNLAVGATPTLTITATVLATGNYGNIATITGNENDPTPGNNSSTSTPVPVPQSNRGITKIVDNATPNVGSNVTFTITANNAGPSASTGVIVNDLLPSGYTYVSHVASTGTYTQGTGVWNIGNLAVGATPTLTITATVLATGNYGNIATITGNENDPTPGNNSSTSTPVPVPQSDRGVTKIVNNGTPNVGSNVTFTITASNAGPSASTGVNVNDLLPTGYSYVSHVASTGTYTQGTGVWNIGNLAVGATPTLTITATVLATGNYGNIATITGNENDPTPGNNSSTSTPVPVPQSDRGVTKIVNNGTPNVGSNVTFTITASNAGPSASTGVNVNDLLPTGYSYVSHVASTGTYTQGTGVWNIGNLAVGATPTLTITATVLATGNYGNIATITGTENDPTPGNNSSTSTPVPVPQSDRGVTKIVNNGTPNVGSNVTFTITASNAGPSASTGVNVNDLLPTGYSYVSHVASTGTYTQGTGVWNIGNLAVGATPTLTITATVLATGNYGNIATITGNENDSTPGNNSSTSTPVPVPQSNRGITKIVDNATPNVGSNVTFTITANNAGPSASTGVIVNDLLPSGYTYVSHVASTGTYTQGTGVWNIGNLAVGATPTLQITATVNATGSFVNSATITGTENDPTPGNNSSSSAPTPVPQSNRSVVKTVDNPTPNVGSNVTFTILASNAGPSASTNTVVNDILPAGYTYVSSNPSVGTYNNGTGVWNIGTLANAASATLTITATVNAAGPYLNTASITGTENDPTPGNNSEGEDTTPVAQSNRSVVKTVDNPTPNVGSNVTFTILASNAGPSASTNTVVNDILPAGYTYVSSNPSVGTYNNGTGVWNIGTLANAASATLTITATVNAAGPYLNTASITGTENDPTPGNNSEGEDTTPVAQSNRSVVKTVDNPTPNVGSNVTFTILASNAGPSASTNTVVNDILPAGYTYVSSNPSVGTYNNGTGVWNIGTLANAASATLTITATVNAAGPYLNTASITGTENDPTPGNNSEGENTTPVPQSDRAVVKNVSNPAPQVGNTITFTLTATNNGPSASTNTSVTDLLPSGYTYVSSNPSIGTYDNGTGIWNIGTLANGANATLDIVVTVNATGSYANSASITGTENDPTPGNNASINTPTITNTPPVAVDDSNNTPEDTTLTVANGSPNDLLQNDSDIDLNPLVITQFVVNAITYPAGSTANLTEGDLTINADGSYTFVPAPNFNGAVPVATYTISDGTDTDTANLTITVNSVNDLPLAANDTANVTEDQSVNIPVLANDTFGGDGPSIGAIVIATPAANGTATVNNNGTPNDPTDDTIDYTPNADFNGSDSFTYTITDSNGDTSTATVNVTIAPDAPGTDVPVAANDTANVTEDQSVNIAVLANDTFGPDGPSTGAIVIATPAANGTATVNNNGTPNDPTDDTIDYTPNANFNGSDSFTYTITDSNGDTSTATVNVTIAPDAPGTDVPVAANDTANVTEDQSVNIPVLANDTFGPDGPSTGAIVIATPAANGTATVNNNGTPNDPTDDTIDYTPNANFNGSDSFTYTITDSNGDTSTATVNVTIAPDAPGTDVPVAANDTANVTEDQSVNIPVLANDTFGPDGPSAFAIAIATPAANGTATVNNNGTPNDPTDDTIDYTPNANFNGSDSFTYTITDSNGDTSTATVSVTIAPDAPGTDVPVAANDTANVTEDQSVNIPVLANDTFGPDGPSTGAIVIATPAANGTATVNNNGTPNDPTDDTIDYTPNADFNGSDSFTYTITDSNGDTSTATVNVTIAPDAPGTDVPVAANDTANVTEDQSVNIPVLANDTFGPDGPSTGAIVIATPATNGTATVNNNGTPNDPTDDTIDYTPNANFNGSDSFTYTITDSNGDTSTATVNVTIAPDAPGTDVPVAANDTANVTEDLSVNIPVLANDTFGPDGPSAFAIAIATPATNGTATVNNNGTPNDPTDDTIDYTPNANFNGSDSFTYTITDSNGDTSTATVNVTIAPDAPGTDVPVAANDTANVTEDQSVNIPVLANDTFGPDGPSAFAIAIATPAANGTATVNNNGTPNDPTDDTIDYTPNANFNGSDSFTYTITDSNGDTSTATVNVTIAPDAPGTDVPVASNDTANVTEDQSVNIPVLANDTFGPDGPSIGAITIATPATNGTATVNNNGTPNDPTDDTIDYTPNADFNGSDSFTYTITDSNGDTSTATVNVTIAPDAPGTDVPVASNDTANVTEDQSVNIPVLANDTFGPDGPSTGAIVIATPATNGTATVNNNGTPNDPTDDTIDYTPNANFNGSDSFTYTITDSNGDTSTATVNVTIAPDAPGTDVPVASNDTANVTEDQSVNIPVLANDTFGPDGPSIGAITIATPATNGTATVNNNGTPNDPTDDTIDYTPNADFNGSDSFTYTITDSNGDTSTATVNVTIAPDAPGTDVPVASNDTANVTEDQSVNIAVLANDTFGPDGPSTGAIVIATPATNGTATVNNNGTPNDPTDDTIDYTPNANFNGSDSFTYTITDSNGDTSTATVNVTIAPDAPGTDVPVAANDTANVTEDQSVNIPVLATIRSALTDHQHLPLQLPRQPLMEPLP</sequence>
<feature type="domain" description="DUF11" evidence="3">
    <location>
        <begin position="2339"/>
        <end position="2448"/>
    </location>
</feature>
<dbReference type="Pfam" id="PF17963">
    <property type="entry name" value="Big_9"/>
    <property type="match status" value="16"/>
</dbReference>
<name>A0A2S1SDG1_9FLAO</name>
<feature type="region of interest" description="Disordered" evidence="1">
    <location>
        <begin position="2792"/>
        <end position="2815"/>
    </location>
</feature>
<feature type="domain" description="DUF11" evidence="3">
    <location>
        <begin position="2098"/>
        <end position="2208"/>
    </location>
</feature>
<feature type="region of interest" description="Disordered" evidence="1">
    <location>
        <begin position="1713"/>
        <end position="1736"/>
    </location>
</feature>
<feature type="region of interest" description="Disordered" evidence="1">
    <location>
        <begin position="2312"/>
        <end position="2336"/>
    </location>
</feature>
<dbReference type="SUPFAM" id="SSF117074">
    <property type="entry name" value="Hypothetical protein PA1324"/>
    <property type="match status" value="1"/>
</dbReference>
<feature type="region of interest" description="Disordered" evidence="1">
    <location>
        <begin position="3390"/>
        <end position="3426"/>
    </location>
</feature>
<feature type="compositionally biased region" description="Polar residues" evidence="1">
    <location>
        <begin position="1593"/>
        <end position="1609"/>
    </location>
</feature>
<feature type="domain" description="DUF11" evidence="3">
    <location>
        <begin position="1619"/>
        <end position="1728"/>
    </location>
</feature>